<evidence type="ECO:0000313" key="3">
    <source>
        <dbReference type="Proteomes" id="UP001153148"/>
    </source>
</evidence>
<feature type="region of interest" description="Disordered" evidence="1">
    <location>
        <begin position="43"/>
        <end position="98"/>
    </location>
</feature>
<feature type="region of interest" description="Disordered" evidence="1">
    <location>
        <begin position="135"/>
        <end position="179"/>
    </location>
</feature>
<keyword evidence="3" id="KW-1185">Reference proteome</keyword>
<feature type="compositionally biased region" description="Basic and acidic residues" evidence="1">
    <location>
        <begin position="68"/>
        <end position="81"/>
    </location>
</feature>
<organism evidence="2 3">
    <name type="scientific">Timema podura</name>
    <name type="common">Walking stick</name>
    <dbReference type="NCBI Taxonomy" id="61482"/>
    <lineage>
        <taxon>Eukaryota</taxon>
        <taxon>Metazoa</taxon>
        <taxon>Ecdysozoa</taxon>
        <taxon>Arthropoda</taxon>
        <taxon>Hexapoda</taxon>
        <taxon>Insecta</taxon>
        <taxon>Pterygota</taxon>
        <taxon>Neoptera</taxon>
        <taxon>Polyneoptera</taxon>
        <taxon>Phasmatodea</taxon>
        <taxon>Timematodea</taxon>
        <taxon>Timematoidea</taxon>
        <taxon>Timematidae</taxon>
        <taxon>Timema</taxon>
    </lineage>
</organism>
<dbReference type="EMBL" id="CAJPIN010008830">
    <property type="protein sequence ID" value="CAG2059158.1"/>
    <property type="molecule type" value="Genomic_DNA"/>
</dbReference>
<comment type="caution">
    <text evidence="2">The sequence shown here is derived from an EMBL/GenBank/DDBJ whole genome shotgun (WGS) entry which is preliminary data.</text>
</comment>
<accession>A0ABN7P1A2</accession>
<protein>
    <submittedName>
        <fullName evidence="2">Uncharacterized protein</fullName>
    </submittedName>
</protein>
<feature type="non-terminal residue" evidence="2">
    <location>
        <position position="179"/>
    </location>
</feature>
<evidence type="ECO:0000313" key="2">
    <source>
        <dbReference type="EMBL" id="CAG2059158.1"/>
    </source>
</evidence>
<proteinExistence type="predicted"/>
<evidence type="ECO:0000256" key="1">
    <source>
        <dbReference type="SAM" id="MobiDB-lite"/>
    </source>
</evidence>
<gene>
    <name evidence="2" type="ORF">TPAB3V08_LOCUS6124</name>
</gene>
<sequence length="179" mass="19405">MASLMLTDSFEKLPDQFMASSHTCTVRASSSCYTCSASSCKRAVAAPPSSIEHTPAPASSKKKKDKDKKKQKEKEKEEKKAVAAQAARNKGTVLQQKEVYPRKMKDLVKLRLQMEQNGGRPIIGAKGVLRNLRSSKDVNLNDGGGDSPTQEKLTGSCGGQDSVELESGTTRGCRKRKTS</sequence>
<dbReference type="Proteomes" id="UP001153148">
    <property type="component" value="Unassembled WGS sequence"/>
</dbReference>
<name>A0ABN7P1A2_TIMPD</name>
<reference evidence="2" key="1">
    <citation type="submission" date="2021-03" db="EMBL/GenBank/DDBJ databases">
        <authorList>
            <person name="Tran Van P."/>
        </authorList>
    </citation>
    <scope>NUCLEOTIDE SEQUENCE</scope>
</reference>